<evidence type="ECO:0000259" key="2">
    <source>
        <dbReference type="Pfam" id="PF00931"/>
    </source>
</evidence>
<dbReference type="InterPro" id="IPR012337">
    <property type="entry name" value="RNaseH-like_sf"/>
</dbReference>
<feature type="region of interest" description="Disordered" evidence="1">
    <location>
        <begin position="497"/>
        <end position="576"/>
    </location>
</feature>
<dbReference type="InterPro" id="IPR027417">
    <property type="entry name" value="P-loop_NTPase"/>
</dbReference>
<dbReference type="AlphaFoldDB" id="A0A835J1R6"/>
<accession>A0A835J1R6</accession>
<dbReference type="GO" id="GO:0043531">
    <property type="term" value="F:ADP binding"/>
    <property type="evidence" value="ECO:0007669"/>
    <property type="project" value="InterPro"/>
</dbReference>
<dbReference type="InterPro" id="IPR039537">
    <property type="entry name" value="Retrotran_Ty1/copia-like"/>
</dbReference>
<dbReference type="SUPFAM" id="SSF53098">
    <property type="entry name" value="Ribonuclease H-like"/>
    <property type="match status" value="1"/>
</dbReference>
<dbReference type="Proteomes" id="UP000657918">
    <property type="component" value="Unassembled WGS sequence"/>
</dbReference>
<feature type="domain" description="NB-ARC" evidence="2">
    <location>
        <begin position="183"/>
        <end position="324"/>
    </location>
</feature>
<protein>
    <recommendedName>
        <fullName evidence="2">NB-ARC domain-containing protein</fullName>
    </recommendedName>
</protein>
<dbReference type="SUPFAM" id="SSF52540">
    <property type="entry name" value="P-loop containing nucleoside triphosphate hydrolases"/>
    <property type="match status" value="1"/>
</dbReference>
<dbReference type="InterPro" id="IPR002182">
    <property type="entry name" value="NB-ARC"/>
</dbReference>
<dbReference type="PANTHER" id="PTHR42648">
    <property type="entry name" value="TRANSPOSASE, PUTATIVE-RELATED"/>
    <property type="match status" value="1"/>
</dbReference>
<organism evidence="3 4">
    <name type="scientific">Salix dunnii</name>
    <dbReference type="NCBI Taxonomy" id="1413687"/>
    <lineage>
        <taxon>Eukaryota</taxon>
        <taxon>Viridiplantae</taxon>
        <taxon>Streptophyta</taxon>
        <taxon>Embryophyta</taxon>
        <taxon>Tracheophyta</taxon>
        <taxon>Spermatophyta</taxon>
        <taxon>Magnoliopsida</taxon>
        <taxon>eudicotyledons</taxon>
        <taxon>Gunneridae</taxon>
        <taxon>Pentapetalae</taxon>
        <taxon>rosids</taxon>
        <taxon>fabids</taxon>
        <taxon>Malpighiales</taxon>
        <taxon>Salicaceae</taxon>
        <taxon>Saliceae</taxon>
        <taxon>Salix</taxon>
    </lineage>
</organism>
<feature type="region of interest" description="Disordered" evidence="1">
    <location>
        <begin position="1"/>
        <end position="30"/>
    </location>
</feature>
<evidence type="ECO:0000313" key="3">
    <source>
        <dbReference type="EMBL" id="KAF9661211.1"/>
    </source>
</evidence>
<dbReference type="EMBL" id="JADGMS010000019">
    <property type="protein sequence ID" value="KAF9661211.1"/>
    <property type="molecule type" value="Genomic_DNA"/>
</dbReference>
<feature type="compositionally biased region" description="Low complexity" evidence="1">
    <location>
        <begin position="563"/>
        <end position="576"/>
    </location>
</feature>
<dbReference type="PANTHER" id="PTHR42648:SF31">
    <property type="entry name" value="RNA-DIRECTED DNA POLYMERASE"/>
    <property type="match status" value="1"/>
</dbReference>
<dbReference type="PRINTS" id="PR00364">
    <property type="entry name" value="DISEASERSIST"/>
</dbReference>
<sequence>MGLTPRCNDDDEEETRDRVGDGCTTGTGDTGEDGLTGHGFWVRSRASVVGTRFACGVRITGSLVEQFLIWRLTMKKRSWCSIDERNDRDTVREKILELVKTEAGESTLHELGINDSDEPLDILHLIITSRLSRVARRVARRMACLNLNLIPLEPPLYYGKICERSLTFGINDGSSIIGFPSCVRNIESKLCEGGFRIIGISRICGTEKNTLAREIFNDKSVSAVFSTKIWVYLSSIKGNETNIGIQILKLVLNELHYNIDEVVKDKHDMFELLETIHLLISHEKYLIVFDDVWPWHANFLAAEVNSAGGLPRGSGGAVIVTSKLKKTRIVEHRHRTIRELRMTMIFRSGVPKSLWVEAFSTAAFLINRLPSSSLAFDTPYSRLYDTHPNYSILRVFGSQCYPYTWNTKRNKFDVKLKKEHPSSSPISYPKSLSIFPLSHVVMNTQSPLLSPSCSTENDNIIPHIPLVTDVPPSGHDHSPASAESISFIPKVTNVPNLTASENSFPEIPEPEDIPHDHSPADHAHSPAPTETIPHASKVDNVSYNSPSDHNHLPAPNPPQETDIISVTSGSSPSSILQSDSSLFFEQVQPSQHPMVTRAQHGIHKPNPRYALVLERGDIPTEPCNVKMALQYDGWKHAMLEEIDALHQNNTWILVPREPSMNPPLLEGEDCGKIVEDTLGGIDTSKAFDEARWSKIKYEIRHQSHGLPFAAKILGGIFLDKIQRSSEIS</sequence>
<dbReference type="Gene3D" id="3.40.50.300">
    <property type="entry name" value="P-loop containing nucleotide triphosphate hydrolases"/>
    <property type="match status" value="1"/>
</dbReference>
<feature type="compositionally biased region" description="Basic and acidic residues" evidence="1">
    <location>
        <begin position="512"/>
        <end position="524"/>
    </location>
</feature>
<evidence type="ECO:0000256" key="1">
    <source>
        <dbReference type="SAM" id="MobiDB-lite"/>
    </source>
</evidence>
<gene>
    <name evidence="3" type="ORF">SADUNF_Sadunf19G0044400</name>
</gene>
<keyword evidence="4" id="KW-1185">Reference proteome</keyword>
<name>A0A835J1R6_9ROSI</name>
<proteinExistence type="predicted"/>
<comment type="caution">
    <text evidence="3">The sequence shown here is derived from an EMBL/GenBank/DDBJ whole genome shotgun (WGS) entry which is preliminary data.</text>
</comment>
<reference evidence="3 4" key="1">
    <citation type="submission" date="2020-10" db="EMBL/GenBank/DDBJ databases">
        <title>Plant Genome Project.</title>
        <authorList>
            <person name="Zhang R.-G."/>
        </authorList>
    </citation>
    <scope>NUCLEOTIDE SEQUENCE [LARGE SCALE GENOMIC DNA]</scope>
    <source>
        <strain evidence="3">FAFU-HL-1</strain>
        <tissue evidence="3">Leaf</tissue>
    </source>
</reference>
<dbReference type="Pfam" id="PF00931">
    <property type="entry name" value="NB-ARC"/>
    <property type="match status" value="1"/>
</dbReference>
<evidence type="ECO:0000313" key="4">
    <source>
        <dbReference type="Proteomes" id="UP000657918"/>
    </source>
</evidence>
<dbReference type="OrthoDB" id="1436265at2759"/>